<evidence type="ECO:0000313" key="2">
    <source>
        <dbReference type="Proteomes" id="UP001054945"/>
    </source>
</evidence>
<evidence type="ECO:0000313" key="1">
    <source>
        <dbReference type="EMBL" id="GIY73794.1"/>
    </source>
</evidence>
<reference evidence="1 2" key="1">
    <citation type="submission" date="2021-06" db="EMBL/GenBank/DDBJ databases">
        <title>Caerostris extrusa draft genome.</title>
        <authorList>
            <person name="Kono N."/>
            <person name="Arakawa K."/>
        </authorList>
    </citation>
    <scope>NUCLEOTIDE SEQUENCE [LARGE SCALE GENOMIC DNA]</scope>
</reference>
<gene>
    <name evidence="1" type="ORF">CEXT_569821</name>
</gene>
<organism evidence="1 2">
    <name type="scientific">Caerostris extrusa</name>
    <name type="common">Bark spider</name>
    <name type="synonym">Caerostris bankana</name>
    <dbReference type="NCBI Taxonomy" id="172846"/>
    <lineage>
        <taxon>Eukaryota</taxon>
        <taxon>Metazoa</taxon>
        <taxon>Ecdysozoa</taxon>
        <taxon>Arthropoda</taxon>
        <taxon>Chelicerata</taxon>
        <taxon>Arachnida</taxon>
        <taxon>Araneae</taxon>
        <taxon>Araneomorphae</taxon>
        <taxon>Entelegynae</taxon>
        <taxon>Araneoidea</taxon>
        <taxon>Araneidae</taxon>
        <taxon>Caerostris</taxon>
    </lineage>
</organism>
<dbReference type="EMBL" id="BPLR01015122">
    <property type="protein sequence ID" value="GIY73794.1"/>
    <property type="molecule type" value="Genomic_DNA"/>
</dbReference>
<comment type="caution">
    <text evidence="1">The sequence shown here is derived from an EMBL/GenBank/DDBJ whole genome shotgun (WGS) entry which is preliminary data.</text>
</comment>
<keyword evidence="2" id="KW-1185">Reference proteome</keyword>
<name>A0AAV4VV24_CAEEX</name>
<dbReference type="AlphaFoldDB" id="A0AAV4VV24"/>
<dbReference type="Proteomes" id="UP001054945">
    <property type="component" value="Unassembled WGS sequence"/>
</dbReference>
<proteinExistence type="predicted"/>
<protein>
    <submittedName>
        <fullName evidence="1">Uncharacterized protein</fullName>
    </submittedName>
</protein>
<accession>A0AAV4VV24</accession>
<sequence>MIILYEERMEVIFSGNDHERRGALPDREFLTCQCGQPEWALGQCESDPVAFHDEQPALALPVLSTVS</sequence>